<dbReference type="GO" id="GO:0005968">
    <property type="term" value="C:Rab-protein geranylgeranyltransferase complex"/>
    <property type="evidence" value="ECO:0007669"/>
    <property type="project" value="TreeGrafter"/>
</dbReference>
<dbReference type="EMBL" id="KZ819325">
    <property type="protein sequence ID" value="PWN21461.1"/>
    <property type="molecule type" value="Genomic_DNA"/>
</dbReference>
<proteinExistence type="inferred from homology"/>
<evidence type="ECO:0000256" key="7">
    <source>
        <dbReference type="SAM" id="MobiDB-lite"/>
    </source>
</evidence>
<dbReference type="PANTHER" id="PTHR11129">
    <property type="entry name" value="PROTEIN FARNESYLTRANSFERASE ALPHA SUBUNIT/RAB GERANYLGERANYL TRANSFERASE ALPHA SUBUNIT"/>
    <property type="match status" value="1"/>
</dbReference>
<reference evidence="8 9" key="1">
    <citation type="journal article" date="2018" name="Mol. Biol. Evol.">
        <title>Broad Genomic Sampling Reveals a Smut Pathogenic Ancestry of the Fungal Clade Ustilaginomycotina.</title>
        <authorList>
            <person name="Kijpornyongpan T."/>
            <person name="Mondo S.J."/>
            <person name="Barry K."/>
            <person name="Sandor L."/>
            <person name="Lee J."/>
            <person name="Lipzen A."/>
            <person name="Pangilinan J."/>
            <person name="LaButti K."/>
            <person name="Hainaut M."/>
            <person name="Henrissat B."/>
            <person name="Grigoriev I.V."/>
            <person name="Spatafora J.W."/>
            <person name="Aime M.C."/>
        </authorList>
    </citation>
    <scope>NUCLEOTIDE SEQUENCE [LARGE SCALE GENOMIC DNA]</scope>
    <source>
        <strain evidence="8 9">MCA 4718</strain>
    </source>
</reference>
<dbReference type="RefSeq" id="XP_025348621.1">
    <property type="nucleotide sequence ID" value="XM_025494223.1"/>
</dbReference>
<dbReference type="AlphaFoldDB" id="A0A316UAG5"/>
<feature type="region of interest" description="Disordered" evidence="7">
    <location>
        <begin position="402"/>
        <end position="425"/>
    </location>
</feature>
<comment type="catalytic activity">
    <reaction evidence="5 6">
        <text>geranylgeranyl diphosphate + L-cysteinyl-[protein] = S-geranylgeranyl-L-cysteinyl-[protein] + diphosphate</text>
        <dbReference type="Rhea" id="RHEA:21240"/>
        <dbReference type="Rhea" id="RHEA-COMP:10131"/>
        <dbReference type="Rhea" id="RHEA-COMP:11537"/>
        <dbReference type="ChEBI" id="CHEBI:29950"/>
        <dbReference type="ChEBI" id="CHEBI:33019"/>
        <dbReference type="ChEBI" id="CHEBI:57533"/>
        <dbReference type="ChEBI" id="CHEBI:86021"/>
        <dbReference type="EC" id="2.5.1.60"/>
    </reaction>
</comment>
<evidence type="ECO:0000256" key="4">
    <source>
        <dbReference type="ARBA" id="ARBA00022737"/>
    </source>
</evidence>
<keyword evidence="2 6" id="KW-0637">Prenyltransferase</keyword>
<evidence type="ECO:0000256" key="2">
    <source>
        <dbReference type="ARBA" id="ARBA00022602"/>
    </source>
</evidence>
<sequence>MHGIKRTAAPTASARAARKEKEAAKLRGYLKVEGAFFTVRDADQLDEAALNATTALLALNPELYTAWNYRRRVLSHLFTTTPPPSAKTDPKPDFFTAARVPQPEPSASEGASTAGPSSSSSPTPSASHQLQIKMRLLEEDLELTTHALRAHPKVYWIWNHRKWCLIQMPDDVALQGAAAEELAEEVKIKLAEGKWKREMRLVDKMLELDPRNFHGWDYRRYLISQMALCSIPPTSTSSTPIPAFPASLSHPSLPASIRKHHLSLATSELAFTLRKIESNFSNFSAWHWRSKLLPHVWASSHSEECAGEKRREEELELVRQALYTDPDDQSVWLYHAWLVDLDVSTGTATLPSRPDSIQRVTLLQREIDSIEELLEVEPDSRYCLEALARYKASLAEALSLTDGEGKGGSESAEHLSSTEGTAGGKRAMERVAQLNKDVAQLLTRLVDVDPDRAGRYRDLVHKAGVAA</sequence>
<dbReference type="OrthoDB" id="1658at2759"/>
<name>A0A316UAG5_9BASI</name>
<dbReference type="PROSITE" id="PS51147">
    <property type="entry name" value="PFTA"/>
    <property type="match status" value="5"/>
</dbReference>
<dbReference type="InterPro" id="IPR002088">
    <property type="entry name" value="Prenyl_trans_a"/>
</dbReference>
<keyword evidence="3 6" id="KW-0808">Transferase</keyword>
<keyword evidence="9" id="KW-1185">Reference proteome</keyword>
<dbReference type="SUPFAM" id="SSF48439">
    <property type="entry name" value="Protein prenylyltransferase"/>
    <property type="match status" value="1"/>
</dbReference>
<dbReference type="GeneID" id="37015957"/>
<feature type="compositionally biased region" description="Basic and acidic residues" evidence="7">
    <location>
        <begin position="403"/>
        <end position="413"/>
    </location>
</feature>
<evidence type="ECO:0000313" key="8">
    <source>
        <dbReference type="EMBL" id="PWN21461.1"/>
    </source>
</evidence>
<comment type="function">
    <text evidence="6">Catalyzes the transfer of a geranyl-geranyl moiety from geranyl-geranyl pyrophosphate to cysteines occuring in specific C-terminal amino acid sequences.</text>
</comment>
<evidence type="ECO:0000256" key="6">
    <source>
        <dbReference type="RuleBase" id="RU367120"/>
    </source>
</evidence>
<organism evidence="8 9">
    <name type="scientific">Pseudomicrostroma glucosiphilum</name>
    <dbReference type="NCBI Taxonomy" id="1684307"/>
    <lineage>
        <taxon>Eukaryota</taxon>
        <taxon>Fungi</taxon>
        <taxon>Dikarya</taxon>
        <taxon>Basidiomycota</taxon>
        <taxon>Ustilaginomycotina</taxon>
        <taxon>Exobasidiomycetes</taxon>
        <taxon>Microstromatales</taxon>
        <taxon>Microstromatales incertae sedis</taxon>
        <taxon>Pseudomicrostroma</taxon>
    </lineage>
</organism>
<evidence type="ECO:0000313" key="9">
    <source>
        <dbReference type="Proteomes" id="UP000245942"/>
    </source>
</evidence>
<protein>
    <recommendedName>
        <fullName evidence="6">Geranylgeranyl transferase type-2 subunit alpha</fullName>
        <ecNumber evidence="6">2.5.1.60</ecNumber>
    </recommendedName>
    <alternativeName>
        <fullName evidence="6">Geranylgeranyl transferase type II subunit alpha</fullName>
    </alternativeName>
</protein>
<dbReference type="GO" id="GO:0097354">
    <property type="term" value="P:prenylation"/>
    <property type="evidence" value="ECO:0007669"/>
    <property type="project" value="UniProtKB-UniRule"/>
</dbReference>
<dbReference type="EC" id="2.5.1.60" evidence="6"/>
<gene>
    <name evidence="8" type="ORF">BCV69DRAFT_298475</name>
</gene>
<keyword evidence="4" id="KW-0677">Repeat</keyword>
<evidence type="ECO:0000256" key="1">
    <source>
        <dbReference type="ARBA" id="ARBA00006734"/>
    </source>
</evidence>
<accession>A0A316UAG5</accession>
<evidence type="ECO:0000256" key="5">
    <source>
        <dbReference type="ARBA" id="ARBA00047658"/>
    </source>
</evidence>
<feature type="region of interest" description="Disordered" evidence="7">
    <location>
        <begin position="80"/>
        <end position="129"/>
    </location>
</feature>
<dbReference type="Pfam" id="PF01239">
    <property type="entry name" value="PPTA"/>
    <property type="match status" value="5"/>
</dbReference>
<comment type="similarity">
    <text evidence="1 6">Belongs to the protein prenyltransferase subunit alpha family.</text>
</comment>
<feature type="compositionally biased region" description="Low complexity" evidence="7">
    <location>
        <begin position="105"/>
        <end position="127"/>
    </location>
</feature>
<dbReference type="Gene3D" id="1.25.40.120">
    <property type="entry name" value="Protein prenylyltransferase"/>
    <property type="match status" value="1"/>
</dbReference>
<dbReference type="Proteomes" id="UP000245942">
    <property type="component" value="Unassembled WGS sequence"/>
</dbReference>
<evidence type="ECO:0000256" key="3">
    <source>
        <dbReference type="ARBA" id="ARBA00022679"/>
    </source>
</evidence>
<dbReference type="STRING" id="1684307.A0A316UAG5"/>
<dbReference type="GO" id="GO:0004663">
    <property type="term" value="F:Rab geranylgeranyltransferase activity"/>
    <property type="evidence" value="ECO:0007669"/>
    <property type="project" value="UniProtKB-UniRule"/>
</dbReference>
<dbReference type="PANTHER" id="PTHR11129:SF2">
    <property type="entry name" value="GERANYLGERANYL TRANSFERASE TYPE-2 SUBUNIT ALPHA"/>
    <property type="match status" value="1"/>
</dbReference>